<sequence>MRAVAILAQAILVQLSGPTRRDIPPRQLTSATEGRAPLHGTTEEADPSPHCSVRAIFGSVAAVAVALAVTVVALSWAHAPVDNAQGTLGSGSDCMHVKDFRIKNNCDFYIEVEQFGQEDSSVHGSNSYKLGWLTVKAGDTARGLKRPAAEGDMTFRGARGCDPRPDGSLPPGCYKTNHLEWRKVGFVGLPDGVEIAAQFLGAGSDLCGVPNLCVWYGYSMSHSLIAYQPGKSQVACSDAGAAFAAKDDLSECSTSGGSQNSISAKDCEYWEGVPGARKPGLGCVTPQCTWPDPSWAQGGVIDCNGKSVPFLKSSSWCVNNLGDGSAHGSNNECLCPKGKENSQGWYGITGYWSEESHPNNTQKTNPCWYPGSNDHDNLVKYCDSGTKKQGGLGFLFDCWENRMDIDLELSICEVRVPANSESSPCPNSCDAQKCPR</sequence>
<evidence type="ECO:0000313" key="2">
    <source>
        <dbReference type="EMBL" id="CAE8653400.1"/>
    </source>
</evidence>
<evidence type="ECO:0000313" key="4">
    <source>
        <dbReference type="Proteomes" id="UP000626109"/>
    </source>
</evidence>
<proteinExistence type="predicted"/>
<reference evidence="3" key="1">
    <citation type="submission" date="2021-02" db="EMBL/GenBank/DDBJ databases">
        <authorList>
            <person name="Dougan E. K."/>
            <person name="Rhodes N."/>
            <person name="Thang M."/>
            <person name="Chan C."/>
        </authorList>
    </citation>
    <scope>NUCLEOTIDE SEQUENCE</scope>
</reference>
<accession>A0A813JGB2</accession>
<evidence type="ECO:0000256" key="1">
    <source>
        <dbReference type="SAM" id="MobiDB-lite"/>
    </source>
</evidence>
<comment type="caution">
    <text evidence="3">The sequence shown here is derived from an EMBL/GenBank/DDBJ whole genome shotgun (WGS) entry which is preliminary data.</text>
</comment>
<dbReference type="EMBL" id="CAJNNW010011658">
    <property type="protein sequence ID" value="CAE8653400.1"/>
    <property type="molecule type" value="Genomic_DNA"/>
</dbReference>
<organism evidence="3 4">
    <name type="scientific">Polarella glacialis</name>
    <name type="common">Dinoflagellate</name>
    <dbReference type="NCBI Taxonomy" id="89957"/>
    <lineage>
        <taxon>Eukaryota</taxon>
        <taxon>Sar</taxon>
        <taxon>Alveolata</taxon>
        <taxon>Dinophyceae</taxon>
        <taxon>Suessiales</taxon>
        <taxon>Suessiaceae</taxon>
        <taxon>Polarella</taxon>
    </lineage>
</organism>
<name>A0A813JGB2_POLGL</name>
<feature type="region of interest" description="Disordered" evidence="1">
    <location>
        <begin position="22"/>
        <end position="48"/>
    </location>
</feature>
<protein>
    <submittedName>
        <fullName evidence="3">Uncharacterized protein</fullName>
    </submittedName>
</protein>
<dbReference type="EMBL" id="CAJNNW010024811">
    <property type="protein sequence ID" value="CAE8674362.1"/>
    <property type="molecule type" value="Genomic_DNA"/>
</dbReference>
<dbReference type="AlphaFoldDB" id="A0A813JGB2"/>
<gene>
    <name evidence="2" type="ORF">PGLA2088_LOCUS10381</name>
    <name evidence="3" type="ORF">PGLA2088_LOCUS18918</name>
</gene>
<dbReference type="Proteomes" id="UP000626109">
    <property type="component" value="Unassembled WGS sequence"/>
</dbReference>
<evidence type="ECO:0000313" key="3">
    <source>
        <dbReference type="EMBL" id="CAE8674362.1"/>
    </source>
</evidence>